<dbReference type="NCBIfam" id="TIGR02603">
    <property type="entry name" value="CxxCH_TIGR02603"/>
    <property type="match status" value="1"/>
</dbReference>
<dbReference type="InterPro" id="IPR055557">
    <property type="entry name" value="DUF7133"/>
</dbReference>
<dbReference type="SUPFAM" id="SSF50952">
    <property type="entry name" value="Soluble quinoprotein glucose dehydrogenase"/>
    <property type="match status" value="1"/>
</dbReference>
<dbReference type="SUPFAM" id="SSF46626">
    <property type="entry name" value="Cytochrome c"/>
    <property type="match status" value="1"/>
</dbReference>
<evidence type="ECO:0000256" key="3">
    <source>
        <dbReference type="ARBA" id="ARBA00023004"/>
    </source>
</evidence>
<gene>
    <name evidence="6" type="ORF">DJ568_09810</name>
</gene>
<dbReference type="PROSITE" id="PS51007">
    <property type="entry name" value="CYTC"/>
    <property type="match status" value="1"/>
</dbReference>
<keyword evidence="2 4" id="KW-0479">Metal-binding</keyword>
<accession>A0A367GN84</accession>
<dbReference type="InterPro" id="IPR011989">
    <property type="entry name" value="ARM-like"/>
</dbReference>
<feature type="domain" description="Cytochrome c" evidence="5">
    <location>
        <begin position="918"/>
        <end position="1051"/>
    </location>
</feature>
<keyword evidence="7" id="KW-1185">Reference proteome</keyword>
<dbReference type="SUPFAM" id="SSF48371">
    <property type="entry name" value="ARM repeat"/>
    <property type="match status" value="1"/>
</dbReference>
<evidence type="ECO:0000256" key="2">
    <source>
        <dbReference type="ARBA" id="ARBA00022723"/>
    </source>
</evidence>
<name>A0A367GN84_9SPHI</name>
<dbReference type="NCBIfam" id="TIGR02604">
    <property type="entry name" value="Piru_Ver_Nterm"/>
    <property type="match status" value="1"/>
</dbReference>
<dbReference type="Gene3D" id="1.25.10.10">
    <property type="entry name" value="Leucine-rich Repeat Variant"/>
    <property type="match status" value="1"/>
</dbReference>
<keyword evidence="3 4" id="KW-0408">Iron</keyword>
<keyword evidence="1 4" id="KW-0349">Heme</keyword>
<dbReference type="PANTHER" id="PTHR33546">
    <property type="entry name" value="LARGE, MULTIFUNCTIONAL SECRETED PROTEIN-RELATED"/>
    <property type="match status" value="1"/>
</dbReference>
<organism evidence="6 7">
    <name type="scientific">Mucilaginibacter hurinus</name>
    <dbReference type="NCBI Taxonomy" id="2201324"/>
    <lineage>
        <taxon>Bacteria</taxon>
        <taxon>Pseudomonadati</taxon>
        <taxon>Bacteroidota</taxon>
        <taxon>Sphingobacteriia</taxon>
        <taxon>Sphingobacteriales</taxon>
        <taxon>Sphingobacteriaceae</taxon>
        <taxon>Mucilaginibacter</taxon>
    </lineage>
</organism>
<dbReference type="InterPro" id="IPR009056">
    <property type="entry name" value="Cyt_c-like_dom"/>
</dbReference>
<dbReference type="PROSITE" id="PS51257">
    <property type="entry name" value="PROKAR_LIPOPROTEIN"/>
    <property type="match status" value="1"/>
</dbReference>
<evidence type="ECO:0000259" key="5">
    <source>
        <dbReference type="PROSITE" id="PS51007"/>
    </source>
</evidence>
<protein>
    <submittedName>
        <fullName evidence="6">Dehydrogenase</fullName>
    </submittedName>
</protein>
<reference evidence="6 7" key="1">
    <citation type="submission" date="2018-05" db="EMBL/GenBank/DDBJ databases">
        <title>Mucilaginibacter hurinus sp. nov., isolated from briquette warehouse soil.</title>
        <authorList>
            <person name="Choi L."/>
        </authorList>
    </citation>
    <scope>NUCLEOTIDE SEQUENCE [LARGE SCALE GENOMIC DNA]</scope>
    <source>
        <strain evidence="6 7">ZR32</strain>
    </source>
</reference>
<dbReference type="InterPro" id="IPR013427">
    <property type="entry name" value="Haem-bd_dom_put"/>
</dbReference>
<dbReference type="Pfam" id="PF00034">
    <property type="entry name" value="Cytochrom_C"/>
    <property type="match status" value="1"/>
</dbReference>
<dbReference type="OrthoDB" id="9811395at2"/>
<dbReference type="InterPro" id="IPR016024">
    <property type="entry name" value="ARM-type_fold"/>
</dbReference>
<dbReference type="InterPro" id="IPR013428">
    <property type="entry name" value="Membrane-bound_put_N"/>
</dbReference>
<dbReference type="AlphaFoldDB" id="A0A367GN84"/>
<dbReference type="Pfam" id="PF23500">
    <property type="entry name" value="DUF7133"/>
    <property type="match status" value="1"/>
</dbReference>
<dbReference type="InterPro" id="IPR011042">
    <property type="entry name" value="6-blade_b-propeller_TolB-like"/>
</dbReference>
<dbReference type="Gene3D" id="2.120.10.30">
    <property type="entry name" value="TolB, C-terminal domain"/>
    <property type="match status" value="1"/>
</dbReference>
<evidence type="ECO:0000313" key="6">
    <source>
        <dbReference type="EMBL" id="RCH54770.1"/>
    </source>
</evidence>
<dbReference type="PANTHER" id="PTHR33546:SF1">
    <property type="entry name" value="LARGE, MULTIFUNCTIONAL SECRETED PROTEIN"/>
    <property type="match status" value="1"/>
</dbReference>
<dbReference type="Gene3D" id="1.10.760.10">
    <property type="entry name" value="Cytochrome c-like domain"/>
    <property type="match status" value="1"/>
</dbReference>
<dbReference type="InterPro" id="IPR036909">
    <property type="entry name" value="Cyt_c-like_dom_sf"/>
</dbReference>
<dbReference type="InterPro" id="IPR011041">
    <property type="entry name" value="Quinoprot_gluc/sorb_DH_b-prop"/>
</dbReference>
<evidence type="ECO:0000256" key="4">
    <source>
        <dbReference type="PROSITE-ProRule" id="PRU00433"/>
    </source>
</evidence>
<sequence>MKRNRLLILSLIVISSFIIAIGCKVRKKEEQKTGDTNAALPADSAEDDSKYSGVLFNENIRRTTARTPEEERLGFKLPPGFEIQLFASEPEIGKPINISFDAKGRMWVSQSFEYPFAAKAPNKPKDRVTILEDTDGDGRADKFTHFNDTLNIPIGILPVVDGAVSFSIPNIYHFTDSNGDGKADAGKKMFGPFGYTDTHGMVNNLLRGFDGWIYSCHGFTNHSTVSGADGHTITMNSGNTFRFKPDGSRIEHHTHGRINPFGLVYDEMGYMYSTDCHTSPLYQLIRGGDYYQWGKDVGMGFAPDMKPMQNEATALAGIGYYADVLFPATYQKNFYIGDAVASRVYRNSSTNKGSTPIGKKEADFVKSQDPWFRPVDVKMGPDGAIYIADFYNSIIGHYEVPLDDPRRDRVRGRIWRITYKGMANKKTDLSVATLDALLAALDMQNMQIRMLAADQIADRIGQPAVAALKNIIKKKNTSPTKYIHALWILQRLNALNTEEIKNAASAKDPLIRVHAMRVLLDRKPDEKNIYALLVKAIKDANPHVQRAAAEVFVNYPDTKSLQHILALRAAAPADDSHMIYTARLVTRNILRNAHVMREVVAKQWNDTDAGNIADVLAGVESEPSGAFLAKYMENHNVSADKVPATYQQLARFADQSQLDKIINKARQKSAEDIELGYLTLQGVRRGLAQRDARETDAVKQWGRELAKALLDKYPAENPWTFDGVDRQNFAIGVAGDFQLIELEPQLKRYLAPTSKTVVNTQANALKALLKISPQRGAALASELLRDPSVGMELKSRVAGALNDLTGTSDKAVLASVNKALADVNNAPPDLQSSIIISLATSPEGKDIIFNKVRKGEYISRILVQPKVEERILMGITPKQKKVYQEIIANVEPVNAERNKIIAERVLAFAQNNLKKNLPSLDSSKIVFTQNCATCHKINGEGGNIGPNLDGVSKWGPNNLAEKILDPNRNISEAFRNYTIKLKDGKVLSGLFRREEGAVIVFADIAGQEFTVAKKDIAERTAAKYTLMPDNFRDKLSQREFDAVINYLLNPKS</sequence>
<dbReference type="EMBL" id="QGDC01000005">
    <property type="protein sequence ID" value="RCH54770.1"/>
    <property type="molecule type" value="Genomic_DNA"/>
</dbReference>
<dbReference type="GO" id="GO:0046872">
    <property type="term" value="F:metal ion binding"/>
    <property type="evidence" value="ECO:0007669"/>
    <property type="project" value="UniProtKB-KW"/>
</dbReference>
<comment type="caution">
    <text evidence="6">The sequence shown here is derived from an EMBL/GenBank/DDBJ whole genome shotgun (WGS) entry which is preliminary data.</text>
</comment>
<proteinExistence type="predicted"/>
<evidence type="ECO:0000256" key="1">
    <source>
        <dbReference type="ARBA" id="ARBA00022617"/>
    </source>
</evidence>
<dbReference type="GO" id="GO:0020037">
    <property type="term" value="F:heme binding"/>
    <property type="evidence" value="ECO:0007669"/>
    <property type="project" value="InterPro"/>
</dbReference>
<evidence type="ECO:0000313" key="7">
    <source>
        <dbReference type="Proteomes" id="UP000253209"/>
    </source>
</evidence>
<dbReference type="Proteomes" id="UP000253209">
    <property type="component" value="Unassembled WGS sequence"/>
</dbReference>
<dbReference type="RefSeq" id="WP_114005096.1">
    <property type="nucleotide sequence ID" value="NZ_QGDC01000005.1"/>
</dbReference>
<dbReference type="GO" id="GO:0009055">
    <property type="term" value="F:electron transfer activity"/>
    <property type="evidence" value="ECO:0007669"/>
    <property type="project" value="InterPro"/>
</dbReference>